<keyword evidence="3" id="KW-0812">Transmembrane</keyword>
<keyword evidence="2" id="KW-0175">Coiled coil</keyword>
<dbReference type="FunFam" id="2.70.70.10:FF:000006">
    <property type="entry name" value="M23 family peptidase"/>
    <property type="match status" value="1"/>
</dbReference>
<evidence type="ECO:0000313" key="5">
    <source>
        <dbReference type="EMBL" id="KGX84752.1"/>
    </source>
</evidence>
<keyword evidence="3" id="KW-0472">Membrane</keyword>
<dbReference type="CDD" id="cd12797">
    <property type="entry name" value="M23_peptidase"/>
    <property type="match status" value="1"/>
</dbReference>
<keyword evidence="1" id="KW-0732">Signal</keyword>
<evidence type="ECO:0000313" key="6">
    <source>
        <dbReference type="Proteomes" id="UP000030403"/>
    </source>
</evidence>
<reference evidence="5 6" key="1">
    <citation type="submission" date="2013-08" db="EMBL/GenBank/DDBJ databases">
        <authorList>
            <person name="Huang J."/>
            <person name="Wang G."/>
        </authorList>
    </citation>
    <scope>NUCLEOTIDE SEQUENCE [LARGE SCALE GENOMIC DNA]</scope>
    <source>
        <strain evidence="5 6">BH030004</strain>
    </source>
</reference>
<dbReference type="EMBL" id="AVPF01000049">
    <property type="protein sequence ID" value="KGX84752.1"/>
    <property type="molecule type" value="Genomic_DNA"/>
</dbReference>
<evidence type="ECO:0000256" key="2">
    <source>
        <dbReference type="SAM" id="Coils"/>
    </source>
</evidence>
<dbReference type="OrthoDB" id="9805070at2"/>
<dbReference type="GO" id="GO:0004222">
    <property type="term" value="F:metalloendopeptidase activity"/>
    <property type="evidence" value="ECO:0007669"/>
    <property type="project" value="TreeGrafter"/>
</dbReference>
<dbReference type="STRING" id="1385511.GCA_000425225_00447"/>
<gene>
    <name evidence="5" type="ORF">N783_16070</name>
</gene>
<evidence type="ECO:0000259" key="4">
    <source>
        <dbReference type="Pfam" id="PF01551"/>
    </source>
</evidence>
<dbReference type="InterPro" id="IPR016047">
    <property type="entry name" value="M23ase_b-sheet_dom"/>
</dbReference>
<sequence>MKRLLQYLAGSWTFMVMSNAQKRVFSIKIPRAIGYLFTLFILSLGTALFFTYQQANSLETNSQTLSHKLTDKQEELKSLQSKYQTLLTNANQTKQKIDKLVTLQQEMNQLVSDDTQLHKGMGGDSLNIEQLNYSSDEQSKKSEKVEDLQTIQQSIPSLVNEYKETVSELKSVQKELARLPSIWPTSARKITSRFGGRTDPFTKSISHHKGLDIAGPYRTEIYATADGRVNEARRNGGYGNFISIKHSSEYTTQYAHLDEIFVEPGEKVKKGDKIGAMGTTGRSTGVHLHYEVLINGEHVNPLPYVLVGQ</sequence>
<dbReference type="RefSeq" id="WP_051255179.1">
    <property type="nucleotide sequence ID" value="NZ_AVPF01000049.1"/>
</dbReference>
<dbReference type="AlphaFoldDB" id="A0A0A5HM97"/>
<organism evidence="5 6">
    <name type="scientific">Pontibacillus marinus BH030004 = DSM 16465</name>
    <dbReference type="NCBI Taxonomy" id="1385511"/>
    <lineage>
        <taxon>Bacteria</taxon>
        <taxon>Bacillati</taxon>
        <taxon>Bacillota</taxon>
        <taxon>Bacilli</taxon>
        <taxon>Bacillales</taxon>
        <taxon>Bacillaceae</taxon>
        <taxon>Pontibacillus</taxon>
    </lineage>
</organism>
<dbReference type="InterPro" id="IPR011055">
    <property type="entry name" value="Dup_hybrid_motif"/>
</dbReference>
<feature type="transmembrane region" description="Helical" evidence="3">
    <location>
        <begin position="32"/>
        <end position="52"/>
    </location>
</feature>
<keyword evidence="6" id="KW-1185">Reference proteome</keyword>
<keyword evidence="3" id="KW-1133">Transmembrane helix</keyword>
<feature type="domain" description="M23ase beta-sheet core" evidence="4">
    <location>
        <begin position="207"/>
        <end position="301"/>
    </location>
</feature>
<dbReference type="PANTHER" id="PTHR21666:SF289">
    <property type="entry name" value="L-ALA--D-GLU ENDOPEPTIDASE"/>
    <property type="match status" value="1"/>
</dbReference>
<dbReference type="Gene3D" id="2.70.70.10">
    <property type="entry name" value="Glucose Permease (Domain IIA)"/>
    <property type="match status" value="1"/>
</dbReference>
<evidence type="ECO:0000256" key="1">
    <source>
        <dbReference type="ARBA" id="ARBA00022729"/>
    </source>
</evidence>
<dbReference type="eggNOG" id="COG0739">
    <property type="taxonomic scope" value="Bacteria"/>
</dbReference>
<name>A0A0A5HM97_9BACI</name>
<feature type="coiled-coil region" evidence="2">
    <location>
        <begin position="55"/>
        <end position="96"/>
    </location>
</feature>
<evidence type="ECO:0000256" key="3">
    <source>
        <dbReference type="SAM" id="Phobius"/>
    </source>
</evidence>
<dbReference type="Proteomes" id="UP000030403">
    <property type="component" value="Unassembled WGS sequence"/>
</dbReference>
<proteinExistence type="predicted"/>
<comment type="caution">
    <text evidence="5">The sequence shown here is derived from an EMBL/GenBank/DDBJ whole genome shotgun (WGS) entry which is preliminary data.</text>
</comment>
<dbReference type="InterPro" id="IPR050570">
    <property type="entry name" value="Cell_wall_metabolism_enzyme"/>
</dbReference>
<dbReference type="SUPFAM" id="SSF51261">
    <property type="entry name" value="Duplicated hybrid motif"/>
    <property type="match status" value="1"/>
</dbReference>
<accession>A0A0A5HM97</accession>
<protein>
    <recommendedName>
        <fullName evidence="4">M23ase beta-sheet core domain-containing protein</fullName>
    </recommendedName>
</protein>
<dbReference type="Pfam" id="PF01551">
    <property type="entry name" value="Peptidase_M23"/>
    <property type="match status" value="1"/>
</dbReference>
<dbReference type="PANTHER" id="PTHR21666">
    <property type="entry name" value="PEPTIDASE-RELATED"/>
    <property type="match status" value="1"/>
</dbReference>